<dbReference type="GO" id="GO:0000448">
    <property type="term" value="P:cleavage in ITS2 between 5.8S rRNA and LSU-rRNA of tricistronic rRNA transcript (SSU-rRNA, 5.8S rRNA, LSU-rRNA)"/>
    <property type="evidence" value="ECO:0007669"/>
    <property type="project" value="TreeGrafter"/>
</dbReference>
<evidence type="ECO:0000256" key="1">
    <source>
        <dbReference type="ARBA" id="ARBA00011003"/>
    </source>
</evidence>
<evidence type="ECO:0000256" key="4">
    <source>
        <dbReference type="ARBA" id="ARBA00022679"/>
    </source>
</evidence>
<evidence type="ECO:0000256" key="6">
    <source>
        <dbReference type="ARBA" id="ARBA00022777"/>
    </source>
</evidence>
<keyword evidence="10" id="KW-1185">Reference proteome</keyword>
<evidence type="ECO:0000256" key="3">
    <source>
        <dbReference type="ARBA" id="ARBA00019824"/>
    </source>
</evidence>
<accession>A0A8H7GTC7</accession>
<gene>
    <name evidence="9" type="ORF">HF325_002000</name>
</gene>
<dbReference type="GO" id="GO:0005634">
    <property type="term" value="C:nucleus"/>
    <property type="evidence" value="ECO:0007669"/>
    <property type="project" value="TreeGrafter"/>
</dbReference>
<dbReference type="InterPro" id="IPR045116">
    <property type="entry name" value="Clp1/Grc3"/>
</dbReference>
<dbReference type="PANTHER" id="PTHR12755:SF3">
    <property type="entry name" value="POLYNUCLEOTIDE 5'-HYDROXYL-KINASE NOL9"/>
    <property type="match status" value="1"/>
</dbReference>
<evidence type="ECO:0000313" key="10">
    <source>
        <dbReference type="Proteomes" id="UP000649328"/>
    </source>
</evidence>
<protein>
    <recommendedName>
        <fullName evidence="3">Polynucleotide 5'-hydroxyl-kinase GRC3</fullName>
    </recommendedName>
    <alternativeName>
        <fullName evidence="2">Polynucleotide 5'-hydroxyl-kinase grc3</fullName>
    </alternativeName>
</protein>
<comment type="similarity">
    <text evidence="1">Belongs to the Clp1 family. NOL9/GRC3 subfamily.</text>
</comment>
<feature type="domain" description="Clp1 P-loop" evidence="8">
    <location>
        <begin position="202"/>
        <end position="380"/>
    </location>
</feature>
<dbReference type="Proteomes" id="UP000649328">
    <property type="component" value="Unassembled WGS sequence"/>
</dbReference>
<dbReference type="EMBL" id="JACBPP010000003">
    <property type="protein sequence ID" value="KAF8002755.1"/>
    <property type="molecule type" value="Genomic_DNA"/>
</dbReference>
<name>A0A8H7GTC7_9ASCO</name>
<reference evidence="9" key="1">
    <citation type="submission" date="2020-10" db="EMBL/GenBank/DDBJ databases">
        <title>The Whole-Genome Sequence of Metschnikowia persimmonesis, a Novel Endophytic Yeast Species Isolated from Medicinal Plant Diospyros kaki Thumb.</title>
        <authorList>
            <person name="Rahmat E."/>
            <person name="Kang Y."/>
        </authorList>
    </citation>
    <scope>NUCLEOTIDE SEQUENCE</scope>
    <source>
        <strain evidence="9">KIOM G15050</strain>
    </source>
</reference>
<comment type="caution">
    <text evidence="9">The sequence shown here is derived from an EMBL/GenBank/DDBJ whole genome shotgun (WGS) entry which is preliminary data.</text>
</comment>
<dbReference type="AlphaFoldDB" id="A0A8H7GTC7"/>
<keyword evidence="5" id="KW-0547">Nucleotide-binding</keyword>
<evidence type="ECO:0000256" key="7">
    <source>
        <dbReference type="ARBA" id="ARBA00022840"/>
    </source>
</evidence>
<evidence type="ECO:0000313" key="9">
    <source>
        <dbReference type="EMBL" id="KAF8002755.1"/>
    </source>
</evidence>
<evidence type="ECO:0000259" key="8">
    <source>
        <dbReference type="Pfam" id="PF16575"/>
    </source>
</evidence>
<proteinExistence type="inferred from homology"/>
<dbReference type="Gene3D" id="3.40.50.300">
    <property type="entry name" value="P-loop containing nucleotide triphosphate hydrolases"/>
    <property type="match status" value="1"/>
</dbReference>
<sequence>MSAFAALGKQRDVQEYCYPHPVAKLLAGPVERSNFTFTIDNSVFALSSIFIGLLPSEYFVVKGLYQLKVHRGICLLNNVHEIPRGTGFPVVTSSAESLPTLSAPEKDHTLLEEQLSDNKTLLFPQCSTVIELSNWKIGLQDLCRYSPLLENLYYSKDTQYTFEFVLGPEESTSAIFFDQHSLRTLNGVCRQMETVVVFGVPNGGKKTFAKAMINNMVLAGRKPVAYLDLDPGSIDSDAPGCLSLRVVRKAILGEFFFWTQEQNKENLHRYYGFTSFADRPHYYTRLCHELLAHYKQHLEHKGIPLVVKYPCWIKGYGKELLMQFSRALNPKKMVYLTHNNAVSLEDFEIDAFEETDHPDYEVLAGFQHRDCSIVRGVRRDRGLTKNELLFRNKLLYFHQAPGPRF</sequence>
<dbReference type="InterPro" id="IPR032319">
    <property type="entry name" value="CLP1_P"/>
</dbReference>
<dbReference type="InterPro" id="IPR027417">
    <property type="entry name" value="P-loop_NTPase"/>
</dbReference>
<keyword evidence="4" id="KW-0808">Transferase</keyword>
<dbReference type="Pfam" id="PF16575">
    <property type="entry name" value="CLP1_P"/>
    <property type="match status" value="1"/>
</dbReference>
<dbReference type="GO" id="GO:0005524">
    <property type="term" value="F:ATP binding"/>
    <property type="evidence" value="ECO:0007669"/>
    <property type="project" value="UniProtKB-KW"/>
</dbReference>
<dbReference type="OrthoDB" id="4054781at2759"/>
<evidence type="ECO:0000256" key="5">
    <source>
        <dbReference type="ARBA" id="ARBA00022741"/>
    </source>
</evidence>
<keyword evidence="7" id="KW-0067">ATP-binding</keyword>
<organism evidence="9 10">
    <name type="scientific">Metschnikowia pulcherrima</name>
    <dbReference type="NCBI Taxonomy" id="27326"/>
    <lineage>
        <taxon>Eukaryota</taxon>
        <taxon>Fungi</taxon>
        <taxon>Dikarya</taxon>
        <taxon>Ascomycota</taxon>
        <taxon>Saccharomycotina</taxon>
        <taxon>Pichiomycetes</taxon>
        <taxon>Metschnikowiaceae</taxon>
        <taxon>Metschnikowia</taxon>
    </lineage>
</organism>
<dbReference type="PANTHER" id="PTHR12755">
    <property type="entry name" value="CLEAVAGE/POLYADENYLATION FACTOR IA SUBUNIT CLP1P"/>
    <property type="match status" value="1"/>
</dbReference>
<dbReference type="GO" id="GO:0051731">
    <property type="term" value="F:polynucleotide 5'-hydroxyl-kinase activity"/>
    <property type="evidence" value="ECO:0007669"/>
    <property type="project" value="InterPro"/>
</dbReference>
<evidence type="ECO:0000256" key="2">
    <source>
        <dbReference type="ARBA" id="ARBA00018706"/>
    </source>
</evidence>
<keyword evidence="6" id="KW-0418">Kinase</keyword>